<dbReference type="SUPFAM" id="SSF54928">
    <property type="entry name" value="RNA-binding domain, RBD"/>
    <property type="match status" value="1"/>
</dbReference>
<dbReference type="InterPro" id="IPR035979">
    <property type="entry name" value="RBD_domain_sf"/>
</dbReference>
<keyword evidence="1" id="KW-0479">Metal-binding</keyword>
<name>D7KHT3_ARALL</name>
<evidence type="ECO:0000259" key="7">
    <source>
        <dbReference type="Pfam" id="PF23182"/>
    </source>
</evidence>
<keyword evidence="4" id="KW-0694">RNA-binding</keyword>
<dbReference type="GO" id="GO:0003723">
    <property type="term" value="F:RNA binding"/>
    <property type="evidence" value="ECO:0007669"/>
    <property type="project" value="UniProtKB-KW"/>
</dbReference>
<dbReference type="Gene3D" id="3.30.70.330">
    <property type="match status" value="1"/>
</dbReference>
<dbReference type="AlphaFoldDB" id="D7KHT3"/>
<evidence type="ECO:0000256" key="1">
    <source>
        <dbReference type="ARBA" id="ARBA00022723"/>
    </source>
</evidence>
<keyword evidence="9" id="KW-1185">Reference proteome</keyword>
<dbReference type="GO" id="GO:0008270">
    <property type="term" value="F:zinc ion binding"/>
    <property type="evidence" value="ECO:0007669"/>
    <property type="project" value="UniProtKB-KW"/>
</dbReference>
<dbReference type="HOGENOM" id="CLU_712400_0_0_1"/>
<evidence type="ECO:0000256" key="4">
    <source>
        <dbReference type="ARBA" id="ARBA00022884"/>
    </source>
</evidence>
<proteinExistence type="predicted"/>
<dbReference type="PANTHER" id="PTHR24009:SF20">
    <property type="entry name" value="RNA-BINDING (RRM_RBD_RNP MOTIFS) FAMILY PROTEIN"/>
    <property type="match status" value="1"/>
</dbReference>
<dbReference type="Pfam" id="PF23182">
    <property type="entry name" value="PABC_AtC3H46"/>
    <property type="match status" value="1"/>
</dbReference>
<dbReference type="eggNOG" id="ENOG502QSSE">
    <property type="taxonomic scope" value="Eukaryota"/>
</dbReference>
<dbReference type="GO" id="GO:0003677">
    <property type="term" value="F:DNA binding"/>
    <property type="evidence" value="ECO:0007669"/>
    <property type="project" value="UniProtKB-KW"/>
</dbReference>
<gene>
    <name evidence="8" type="ORF">ARALYDRAFT_314515</name>
</gene>
<keyword evidence="5" id="KW-0238">DNA-binding</keyword>
<evidence type="ECO:0000256" key="6">
    <source>
        <dbReference type="SAM" id="MobiDB-lite"/>
    </source>
</evidence>
<keyword evidence="3" id="KW-0862">Zinc</keyword>
<evidence type="ECO:0000256" key="3">
    <source>
        <dbReference type="ARBA" id="ARBA00022833"/>
    </source>
</evidence>
<dbReference type="InterPro" id="IPR056276">
    <property type="entry name" value="AtC3H46-like_PABC-like"/>
</dbReference>
<dbReference type="Gramene" id="fgenesh1_pm.C_scaffold_1003295">
    <property type="protein sequence ID" value="fgenesh1_pm.C_scaffold_1003295"/>
    <property type="gene ID" value="fgenesh1_pm.C_scaffold_1003295"/>
</dbReference>
<evidence type="ECO:0000256" key="5">
    <source>
        <dbReference type="ARBA" id="ARBA00023125"/>
    </source>
</evidence>
<dbReference type="InterPro" id="IPR012677">
    <property type="entry name" value="Nucleotide-bd_a/b_plait_sf"/>
</dbReference>
<sequence length="388" mass="43158">MDPGGPTATIIERIITLEPENAFKIIGYFLLQDIEDCDLIQLAFGTDQSSPRNEFLDFSRNPNPLSPSLTSNTFGYNPDFRHEGSSQQQQQQWSNHFPFANLHQRSFSANEPGYQFLPGGLVDGFGSPGGLGSPSERISPNQQQRMIAAHGSPMSNIQGSGQFGVEGGFGSPSEQKRMIAPLFMGDFGSPMSNINFGPVVDVRIPNQERRMFGFVTFANAETVTTVLAQGNSHLIGESAQQQLNQLLERENLLHHPRLSGMDPRDQDESRFGPMMFRNPTQEMRQRRNVQADLQQAIEVEDQRRRLLNLKLPDMENKSIHHHQRSPSIASPAHFPSQVREGDSGIGEKDLEQVATSNEEHQGQERSLENTLPDSSFGSSNKSGQTSRV</sequence>
<feature type="compositionally biased region" description="Basic and acidic residues" evidence="6">
    <location>
        <begin position="339"/>
        <end position="367"/>
    </location>
</feature>
<dbReference type="STRING" id="81972.D7KHT3"/>
<feature type="domain" description="AtC3H46-like PABC-like" evidence="7">
    <location>
        <begin position="1"/>
        <end position="48"/>
    </location>
</feature>
<dbReference type="EMBL" id="GL348713">
    <property type="protein sequence ID" value="EFH67903.1"/>
    <property type="molecule type" value="Genomic_DNA"/>
</dbReference>
<keyword evidence="2" id="KW-0863">Zinc-finger</keyword>
<evidence type="ECO:0000256" key="2">
    <source>
        <dbReference type="ARBA" id="ARBA00022771"/>
    </source>
</evidence>
<reference evidence="9" key="1">
    <citation type="journal article" date="2011" name="Nat. Genet.">
        <title>The Arabidopsis lyrata genome sequence and the basis of rapid genome size change.</title>
        <authorList>
            <person name="Hu T.T."/>
            <person name="Pattyn P."/>
            <person name="Bakker E.G."/>
            <person name="Cao J."/>
            <person name="Cheng J.-F."/>
            <person name="Clark R.M."/>
            <person name="Fahlgren N."/>
            <person name="Fawcett J.A."/>
            <person name="Grimwood J."/>
            <person name="Gundlach H."/>
            <person name="Haberer G."/>
            <person name="Hollister J.D."/>
            <person name="Ossowski S."/>
            <person name="Ottilar R.P."/>
            <person name="Salamov A.A."/>
            <person name="Schneeberger K."/>
            <person name="Spannagl M."/>
            <person name="Wang X."/>
            <person name="Yang L."/>
            <person name="Nasrallah M.E."/>
            <person name="Bergelson J."/>
            <person name="Carrington J.C."/>
            <person name="Gaut B.S."/>
            <person name="Schmutz J."/>
            <person name="Mayer K.F.X."/>
            <person name="Van de Peer Y."/>
            <person name="Grigoriev I.V."/>
            <person name="Nordborg M."/>
            <person name="Weigel D."/>
            <person name="Guo Y.-L."/>
        </authorList>
    </citation>
    <scope>NUCLEOTIDE SEQUENCE [LARGE SCALE GENOMIC DNA]</scope>
    <source>
        <strain evidence="9">cv. MN47</strain>
    </source>
</reference>
<accession>D7KHT3</accession>
<feature type="region of interest" description="Disordered" evidence="6">
    <location>
        <begin position="315"/>
        <end position="388"/>
    </location>
</feature>
<evidence type="ECO:0000313" key="8">
    <source>
        <dbReference type="EMBL" id="EFH67903.1"/>
    </source>
</evidence>
<feature type="compositionally biased region" description="Polar residues" evidence="6">
    <location>
        <begin position="368"/>
        <end position="388"/>
    </location>
</feature>
<protein>
    <recommendedName>
        <fullName evidence="7">AtC3H46-like PABC-like domain-containing protein</fullName>
    </recommendedName>
</protein>
<dbReference type="PANTHER" id="PTHR24009">
    <property type="entry name" value="RNA-BINDING (RRM/RBD/RNP MOTIFS)"/>
    <property type="match status" value="1"/>
</dbReference>
<dbReference type="Proteomes" id="UP000008694">
    <property type="component" value="Unassembled WGS sequence"/>
</dbReference>
<evidence type="ECO:0000313" key="9">
    <source>
        <dbReference type="Proteomes" id="UP000008694"/>
    </source>
</evidence>
<organism evidence="9">
    <name type="scientific">Arabidopsis lyrata subsp. lyrata</name>
    <name type="common">Lyre-leaved rock-cress</name>
    <dbReference type="NCBI Taxonomy" id="81972"/>
    <lineage>
        <taxon>Eukaryota</taxon>
        <taxon>Viridiplantae</taxon>
        <taxon>Streptophyta</taxon>
        <taxon>Embryophyta</taxon>
        <taxon>Tracheophyta</taxon>
        <taxon>Spermatophyta</taxon>
        <taxon>Magnoliopsida</taxon>
        <taxon>eudicotyledons</taxon>
        <taxon>Gunneridae</taxon>
        <taxon>Pentapetalae</taxon>
        <taxon>rosids</taxon>
        <taxon>malvids</taxon>
        <taxon>Brassicales</taxon>
        <taxon>Brassicaceae</taxon>
        <taxon>Camelineae</taxon>
        <taxon>Arabidopsis</taxon>
    </lineage>
</organism>